<protein>
    <submittedName>
        <fullName evidence="1">Uncharacterized protein</fullName>
    </submittedName>
</protein>
<evidence type="ECO:0000313" key="1">
    <source>
        <dbReference type="EMBL" id="CAI4007909.1"/>
    </source>
</evidence>
<dbReference type="Proteomes" id="UP001152797">
    <property type="component" value="Unassembled WGS sequence"/>
</dbReference>
<organism evidence="1">
    <name type="scientific">Cladocopium goreaui</name>
    <dbReference type="NCBI Taxonomy" id="2562237"/>
    <lineage>
        <taxon>Eukaryota</taxon>
        <taxon>Sar</taxon>
        <taxon>Alveolata</taxon>
        <taxon>Dinophyceae</taxon>
        <taxon>Suessiales</taxon>
        <taxon>Symbiodiniaceae</taxon>
        <taxon>Cladocopium</taxon>
    </lineage>
</organism>
<reference evidence="2" key="2">
    <citation type="submission" date="2024-04" db="EMBL/GenBank/DDBJ databases">
        <authorList>
            <person name="Chen Y."/>
            <person name="Shah S."/>
            <person name="Dougan E. K."/>
            <person name="Thang M."/>
            <person name="Chan C."/>
        </authorList>
    </citation>
    <scope>NUCLEOTIDE SEQUENCE [LARGE SCALE GENOMIC DNA]</scope>
</reference>
<proteinExistence type="predicted"/>
<sequence length="54" mass="6387">MRLLSLRMHCIQMQLAKKRSWNSKDSLKDQKSRSKSFANLAGTKGKEFLTQRRF</sequence>
<evidence type="ECO:0000313" key="2">
    <source>
        <dbReference type="EMBL" id="CAL1161284.1"/>
    </source>
</evidence>
<dbReference type="EMBL" id="CAMXCT010004148">
    <property type="protein sequence ID" value="CAI4007909.1"/>
    <property type="molecule type" value="Genomic_DNA"/>
</dbReference>
<name>A0A9P1DF80_9DINO</name>
<gene>
    <name evidence="1" type="ORF">C1SCF055_LOCUS33406</name>
</gene>
<dbReference type="EMBL" id="CAMXCT020004148">
    <property type="protein sequence ID" value="CAL1161284.1"/>
    <property type="molecule type" value="Genomic_DNA"/>
</dbReference>
<evidence type="ECO:0000313" key="3">
    <source>
        <dbReference type="Proteomes" id="UP001152797"/>
    </source>
</evidence>
<comment type="caution">
    <text evidence="1">The sequence shown here is derived from an EMBL/GenBank/DDBJ whole genome shotgun (WGS) entry which is preliminary data.</text>
</comment>
<dbReference type="AlphaFoldDB" id="A0A9P1DF80"/>
<reference evidence="1" key="1">
    <citation type="submission" date="2022-10" db="EMBL/GenBank/DDBJ databases">
        <authorList>
            <person name="Chen Y."/>
            <person name="Dougan E. K."/>
            <person name="Chan C."/>
            <person name="Rhodes N."/>
            <person name="Thang M."/>
        </authorList>
    </citation>
    <scope>NUCLEOTIDE SEQUENCE</scope>
</reference>
<accession>A0A9P1DF80</accession>
<dbReference type="EMBL" id="CAMXCT030004148">
    <property type="protein sequence ID" value="CAL4795221.1"/>
    <property type="molecule type" value="Genomic_DNA"/>
</dbReference>
<keyword evidence="3" id="KW-1185">Reference proteome</keyword>